<keyword evidence="2" id="KW-1185">Reference proteome</keyword>
<protein>
    <submittedName>
        <fullName evidence="1">Uncharacterized protein</fullName>
    </submittedName>
</protein>
<evidence type="ECO:0000313" key="1">
    <source>
        <dbReference type="EMBL" id="TWW08282.1"/>
    </source>
</evidence>
<name>A0A5C6M2M1_9PLAN</name>
<comment type="caution">
    <text evidence="1">The sequence shown here is derived from an EMBL/GenBank/DDBJ whole genome shotgun (WGS) entry which is preliminary data.</text>
</comment>
<organism evidence="1 2">
    <name type="scientific">Planctomyces bekefii</name>
    <dbReference type="NCBI Taxonomy" id="1653850"/>
    <lineage>
        <taxon>Bacteria</taxon>
        <taxon>Pseudomonadati</taxon>
        <taxon>Planctomycetota</taxon>
        <taxon>Planctomycetia</taxon>
        <taxon>Planctomycetales</taxon>
        <taxon>Planctomycetaceae</taxon>
        <taxon>Planctomyces</taxon>
    </lineage>
</organism>
<dbReference type="Proteomes" id="UP000321083">
    <property type="component" value="Unassembled WGS sequence"/>
</dbReference>
<accession>A0A5C6M2M1</accession>
<proteinExistence type="predicted"/>
<reference evidence="1 2" key="2">
    <citation type="submission" date="2019-08" db="EMBL/GenBank/DDBJ databases">
        <authorList>
            <person name="Henke P."/>
        </authorList>
    </citation>
    <scope>NUCLEOTIDE SEQUENCE [LARGE SCALE GENOMIC DNA]</scope>
    <source>
        <strain evidence="1">Phe10_nw2017</strain>
    </source>
</reference>
<gene>
    <name evidence="1" type="ORF">E3A20_25870</name>
</gene>
<evidence type="ECO:0000313" key="2">
    <source>
        <dbReference type="Proteomes" id="UP000321083"/>
    </source>
</evidence>
<dbReference type="EMBL" id="SRHE01000745">
    <property type="protein sequence ID" value="TWW08282.1"/>
    <property type="molecule type" value="Genomic_DNA"/>
</dbReference>
<reference evidence="1 2" key="1">
    <citation type="submission" date="2019-08" db="EMBL/GenBank/DDBJ databases">
        <title>100 year-old enigma solved: identification of Planctomyces bekefii, the type genus and species of the phylum Planctomycetes.</title>
        <authorList>
            <person name="Svetlana D.N."/>
            <person name="Overmann J."/>
        </authorList>
    </citation>
    <scope>NUCLEOTIDE SEQUENCE [LARGE SCALE GENOMIC DNA]</scope>
    <source>
        <strain evidence="1">Phe10_nw2017</strain>
    </source>
</reference>
<dbReference type="AlphaFoldDB" id="A0A5C6M2M1"/>
<sequence length="51" mass="6088">MNVYERFLDPAEMTEPERRIWKDALLTLVKKVAMRRRRALRSLCGVAVVLW</sequence>